<organism evidence="2 3">
    <name type="scientific">Madurella fahalii</name>
    <dbReference type="NCBI Taxonomy" id="1157608"/>
    <lineage>
        <taxon>Eukaryota</taxon>
        <taxon>Fungi</taxon>
        <taxon>Dikarya</taxon>
        <taxon>Ascomycota</taxon>
        <taxon>Pezizomycotina</taxon>
        <taxon>Sordariomycetes</taxon>
        <taxon>Sordariomycetidae</taxon>
        <taxon>Sordariales</taxon>
        <taxon>Sordariales incertae sedis</taxon>
        <taxon>Madurella</taxon>
    </lineage>
</organism>
<keyword evidence="3" id="KW-1185">Reference proteome</keyword>
<sequence length="366" mass="41988">MCWVRLVHFSLHDVRSLCATSPFTASDADHFTFSGVDRLCECGVDIRRFVDLASNAGFDVCPWHDCCVQWYQRVHCQWYWEEWATIPGIDNIQEPELMCENCVVVNEYHPFHLLAGDGNGEGLPEQFRVESAWTRTASDLPPFPTEIFYSHEIWHANPAPGTETVSGGLYGDRAVAQDLGVILYHLKSELNENIIKAMRCLDLVEREMDEEENVKAFAANPFPVLLRIKDAERYATKVSRFEWKAATCYRLMMQNTAFVLTYLNRMPGKGESLTSPDGLYTVTREQLDLGNGNVSDVFKACNGPLKQSGRIQRRLEPLREFLMFPKRSCRKPTQVPRMGFTHIQRNKRDEAKRIRRDTAPGMKRGK</sequence>
<evidence type="ECO:0000313" key="2">
    <source>
        <dbReference type="EMBL" id="GAB1317723.1"/>
    </source>
</evidence>
<protein>
    <submittedName>
        <fullName evidence="2">Uncharacterized protein</fullName>
    </submittedName>
</protein>
<dbReference type="GeneID" id="98178676"/>
<comment type="caution">
    <text evidence="2">The sequence shown here is derived from an EMBL/GenBank/DDBJ whole genome shotgun (WGS) entry which is preliminary data.</text>
</comment>
<gene>
    <name evidence="2" type="ORF">MFIFM68171_07933</name>
</gene>
<dbReference type="Proteomes" id="UP001628179">
    <property type="component" value="Unassembled WGS sequence"/>
</dbReference>
<evidence type="ECO:0000256" key="1">
    <source>
        <dbReference type="SAM" id="MobiDB-lite"/>
    </source>
</evidence>
<proteinExistence type="predicted"/>
<reference evidence="2 3" key="1">
    <citation type="submission" date="2024-09" db="EMBL/GenBank/DDBJ databases">
        <title>Itraconazole resistance in Madurella fahalii resulting from another homologue of gene encoding cytochrome P450 14-alpha sterol demethylase (CYP51).</title>
        <authorList>
            <person name="Yoshioka I."/>
            <person name="Fahal A.H."/>
            <person name="Kaneko S."/>
            <person name="Yaguchi T."/>
        </authorList>
    </citation>
    <scope>NUCLEOTIDE SEQUENCE [LARGE SCALE GENOMIC DNA]</scope>
    <source>
        <strain evidence="2 3">IFM 68171</strain>
    </source>
</reference>
<name>A0ABQ0GIX5_9PEZI</name>
<dbReference type="RefSeq" id="XP_070919454.1">
    <property type="nucleotide sequence ID" value="XM_071063353.1"/>
</dbReference>
<evidence type="ECO:0000313" key="3">
    <source>
        <dbReference type="Proteomes" id="UP001628179"/>
    </source>
</evidence>
<feature type="region of interest" description="Disordered" evidence="1">
    <location>
        <begin position="346"/>
        <end position="366"/>
    </location>
</feature>
<feature type="compositionally biased region" description="Basic and acidic residues" evidence="1">
    <location>
        <begin position="346"/>
        <end position="358"/>
    </location>
</feature>
<accession>A0ABQ0GIX5</accession>
<dbReference type="EMBL" id="BAAFSV010000004">
    <property type="protein sequence ID" value="GAB1317723.1"/>
    <property type="molecule type" value="Genomic_DNA"/>
</dbReference>